<evidence type="ECO:0000313" key="3">
    <source>
        <dbReference type="Proteomes" id="UP000235786"/>
    </source>
</evidence>
<dbReference type="PANTHER" id="PTHR10622:SF10">
    <property type="entry name" value="HET DOMAIN-CONTAINING PROTEIN"/>
    <property type="match status" value="1"/>
</dbReference>
<evidence type="ECO:0000259" key="1">
    <source>
        <dbReference type="Pfam" id="PF06985"/>
    </source>
</evidence>
<organism evidence="2 3">
    <name type="scientific">Hyaloscypha variabilis (strain UAMH 11265 / GT02V1 / F)</name>
    <name type="common">Meliniomyces variabilis</name>
    <dbReference type="NCBI Taxonomy" id="1149755"/>
    <lineage>
        <taxon>Eukaryota</taxon>
        <taxon>Fungi</taxon>
        <taxon>Dikarya</taxon>
        <taxon>Ascomycota</taxon>
        <taxon>Pezizomycotina</taxon>
        <taxon>Leotiomycetes</taxon>
        <taxon>Helotiales</taxon>
        <taxon>Hyaloscyphaceae</taxon>
        <taxon>Hyaloscypha</taxon>
        <taxon>Hyaloscypha variabilis</taxon>
    </lineage>
</organism>
<gene>
    <name evidence="2" type="ORF">L207DRAFT_55967</name>
</gene>
<dbReference type="InterPro" id="IPR010730">
    <property type="entry name" value="HET"/>
</dbReference>
<feature type="domain" description="Heterokaryon incompatibility" evidence="1">
    <location>
        <begin position="21"/>
        <end position="147"/>
    </location>
</feature>
<dbReference type="EMBL" id="KZ613947">
    <property type="protein sequence ID" value="PMD39246.1"/>
    <property type="molecule type" value="Genomic_DNA"/>
</dbReference>
<accession>A0A2J6RL40</accession>
<dbReference type="AlphaFoldDB" id="A0A2J6RL40"/>
<protein>
    <submittedName>
        <fullName evidence="2">HET-domain-containing protein</fullName>
    </submittedName>
</protein>
<name>A0A2J6RL40_HYAVF</name>
<proteinExistence type="predicted"/>
<sequence length="275" mass="31900">MRLLNTNTLKVEEFFSKVPSYAILSHTWGKEEVTLQDTHTDQAKQKAAYPKLRGCCIRAAQDGYDYVWIDTCCIDKTSSAELSEAINSMYKWYQQADICYAYLADVSTVTEYTIYYGNWHNKNQEKRELRGTFRNSKWFTRGWTLQELIAPRIVEFYAADWTEIGTRVSLQDEISIITGIDNRILDGESPDVCNVAERFSWAASRETSRVEDAAYCLLGIFQVHMPLLYGEGENALLRLQEQILKTTEDYTLLARGRRRNHVEGQRRNPVKVFRT</sequence>
<reference evidence="2 3" key="1">
    <citation type="submission" date="2016-04" db="EMBL/GenBank/DDBJ databases">
        <title>A degradative enzymes factory behind the ericoid mycorrhizal symbiosis.</title>
        <authorList>
            <consortium name="DOE Joint Genome Institute"/>
            <person name="Martino E."/>
            <person name="Morin E."/>
            <person name="Grelet G."/>
            <person name="Kuo A."/>
            <person name="Kohler A."/>
            <person name="Daghino S."/>
            <person name="Barry K."/>
            <person name="Choi C."/>
            <person name="Cichocki N."/>
            <person name="Clum A."/>
            <person name="Copeland A."/>
            <person name="Hainaut M."/>
            <person name="Haridas S."/>
            <person name="Labutti K."/>
            <person name="Lindquist E."/>
            <person name="Lipzen A."/>
            <person name="Khouja H.-R."/>
            <person name="Murat C."/>
            <person name="Ohm R."/>
            <person name="Olson A."/>
            <person name="Spatafora J."/>
            <person name="Veneault-Fourrey C."/>
            <person name="Henrissat B."/>
            <person name="Grigoriev I."/>
            <person name="Martin F."/>
            <person name="Perotto S."/>
        </authorList>
    </citation>
    <scope>NUCLEOTIDE SEQUENCE [LARGE SCALE GENOMIC DNA]</scope>
    <source>
        <strain evidence="2 3">F</strain>
    </source>
</reference>
<evidence type="ECO:0000313" key="2">
    <source>
        <dbReference type="EMBL" id="PMD39246.1"/>
    </source>
</evidence>
<keyword evidence="3" id="KW-1185">Reference proteome</keyword>
<dbReference type="Pfam" id="PF06985">
    <property type="entry name" value="HET"/>
    <property type="match status" value="1"/>
</dbReference>
<dbReference type="PANTHER" id="PTHR10622">
    <property type="entry name" value="HET DOMAIN-CONTAINING PROTEIN"/>
    <property type="match status" value="1"/>
</dbReference>
<dbReference type="STRING" id="1149755.A0A2J6RL40"/>
<dbReference type="OrthoDB" id="674604at2759"/>
<dbReference type="Proteomes" id="UP000235786">
    <property type="component" value="Unassembled WGS sequence"/>
</dbReference>